<evidence type="ECO:0000256" key="1">
    <source>
        <dbReference type="SAM" id="MobiDB-lite"/>
    </source>
</evidence>
<organism evidence="2 3">
    <name type="scientific">Elysia marginata</name>
    <dbReference type="NCBI Taxonomy" id="1093978"/>
    <lineage>
        <taxon>Eukaryota</taxon>
        <taxon>Metazoa</taxon>
        <taxon>Spiralia</taxon>
        <taxon>Lophotrochozoa</taxon>
        <taxon>Mollusca</taxon>
        <taxon>Gastropoda</taxon>
        <taxon>Heterobranchia</taxon>
        <taxon>Euthyneura</taxon>
        <taxon>Panpulmonata</taxon>
        <taxon>Sacoglossa</taxon>
        <taxon>Placobranchoidea</taxon>
        <taxon>Plakobranchidae</taxon>
        <taxon>Elysia</taxon>
    </lineage>
</organism>
<feature type="region of interest" description="Disordered" evidence="1">
    <location>
        <begin position="681"/>
        <end position="713"/>
    </location>
</feature>
<feature type="compositionally biased region" description="Low complexity" evidence="1">
    <location>
        <begin position="124"/>
        <end position="135"/>
    </location>
</feature>
<name>A0AAV4IJH1_9GAST</name>
<sequence length="739" mass="81806">MASSAVASHNPFVSRASSTKYSMVSSSLESNSSITRSTNFSARGKLYRQITPRKKVDRFGVDKTDYKAFFLSSTMFPTAVRTTLLAEMQEVNPHKCGFDIVERRQPDSSETEDRENGRQIELHTNNTTTACTTRTHSAVNAPPPTAVMSMTDRSMQSAPVVAINILERSVGSQEDSHDKERRDSSTNSRDIAGAATGKGISAGKPKSSLKSSLSAKSQDIQNTRINENEAYDCPEEKQELEDKELDEKSRAQIENIKRRLEDEKEQRRMKPKSRVVPRLTAYSSADATRLIKYHWMSREDRQAIENETGGDIRDPLYLNTFFPDERPVRFKKTSLPTVRKSTPKARPWTVKEKSANTRAAAALKNSVTKPVKSAGTCKSTTFPVTGASRAAARSTGTIARRSVGGWRRGEEEVVAADDDSDYFDDDCVYESNDGFCGVIRRRRRRGPLLEVRPFLAGGVDSETEPILGDQRNKLRGKDGCLHSRVKQCVRFVRYRERQDKQGDDRPLKAEAGRYRPMSKTDFTDHRPPNPPPSPEQKMQRSVDAYRKYVDNIAMQTKYVASKSTPGKYQTPQPAAAFKTPFALTSSRLQTRSSNSNLASGGHPVAMLDSDNLVVRSVMDSNLPDMTDASGIVSTTPGRQIPSAIYAKDAVDVGQALAIRRISPKLSTNRIVAGTRGVVAQDQSAGLQTKEETPRWATVDSDDGEDMADTTPTNAIVVPQATKSECLSEYSTVADKEDRA</sequence>
<accession>A0AAV4IJH1</accession>
<feature type="compositionally biased region" description="Basic and acidic residues" evidence="1">
    <location>
        <begin position="496"/>
        <end position="513"/>
    </location>
</feature>
<protein>
    <submittedName>
        <fullName evidence="2">Uncharacterized protein</fullName>
    </submittedName>
</protein>
<evidence type="ECO:0000313" key="3">
    <source>
        <dbReference type="Proteomes" id="UP000762676"/>
    </source>
</evidence>
<feature type="compositionally biased region" description="Basic and acidic residues" evidence="1">
    <location>
        <begin position="174"/>
        <end position="184"/>
    </location>
</feature>
<feature type="region of interest" description="Disordered" evidence="1">
    <location>
        <begin position="496"/>
        <end position="541"/>
    </location>
</feature>
<dbReference type="Proteomes" id="UP000762676">
    <property type="component" value="Unassembled WGS sequence"/>
</dbReference>
<keyword evidence="3" id="KW-1185">Reference proteome</keyword>
<proteinExistence type="predicted"/>
<dbReference type="EMBL" id="BMAT01006269">
    <property type="protein sequence ID" value="GFS09322.1"/>
    <property type="molecule type" value="Genomic_DNA"/>
</dbReference>
<gene>
    <name evidence="2" type="ORF">ElyMa_003035300</name>
</gene>
<dbReference type="AlphaFoldDB" id="A0AAV4IJH1"/>
<feature type="region of interest" description="Disordered" evidence="1">
    <location>
        <begin position="167"/>
        <end position="250"/>
    </location>
</feature>
<reference evidence="2 3" key="1">
    <citation type="journal article" date="2021" name="Elife">
        <title>Chloroplast acquisition without the gene transfer in kleptoplastic sea slugs, Plakobranchus ocellatus.</title>
        <authorList>
            <person name="Maeda T."/>
            <person name="Takahashi S."/>
            <person name="Yoshida T."/>
            <person name="Shimamura S."/>
            <person name="Takaki Y."/>
            <person name="Nagai Y."/>
            <person name="Toyoda A."/>
            <person name="Suzuki Y."/>
            <person name="Arimoto A."/>
            <person name="Ishii H."/>
            <person name="Satoh N."/>
            <person name="Nishiyama T."/>
            <person name="Hasebe M."/>
            <person name="Maruyama T."/>
            <person name="Minagawa J."/>
            <person name="Obokata J."/>
            <person name="Shigenobu S."/>
        </authorList>
    </citation>
    <scope>NUCLEOTIDE SEQUENCE [LARGE SCALE GENOMIC DNA]</scope>
</reference>
<feature type="compositionally biased region" description="Acidic residues" evidence="1">
    <location>
        <begin position="229"/>
        <end position="244"/>
    </location>
</feature>
<feature type="region of interest" description="Disordered" evidence="1">
    <location>
        <begin position="334"/>
        <end position="354"/>
    </location>
</feature>
<feature type="compositionally biased region" description="Low complexity" evidence="1">
    <location>
        <begin position="201"/>
        <end position="217"/>
    </location>
</feature>
<feature type="region of interest" description="Disordered" evidence="1">
    <location>
        <begin position="101"/>
        <end position="142"/>
    </location>
</feature>
<comment type="caution">
    <text evidence="2">The sequence shown here is derived from an EMBL/GenBank/DDBJ whole genome shotgun (WGS) entry which is preliminary data.</text>
</comment>
<evidence type="ECO:0000313" key="2">
    <source>
        <dbReference type="EMBL" id="GFS09322.1"/>
    </source>
</evidence>